<name>F0ZFZ6_DICPU</name>
<dbReference type="KEGG" id="dpp:DICPUDRAFT_77227"/>
<keyword evidence="1" id="KW-0812">Transmembrane</keyword>
<feature type="transmembrane region" description="Helical" evidence="1">
    <location>
        <begin position="178"/>
        <end position="197"/>
    </location>
</feature>
<organism evidence="3 4">
    <name type="scientific">Dictyostelium purpureum</name>
    <name type="common">Slime mold</name>
    <dbReference type="NCBI Taxonomy" id="5786"/>
    <lineage>
        <taxon>Eukaryota</taxon>
        <taxon>Amoebozoa</taxon>
        <taxon>Evosea</taxon>
        <taxon>Eumycetozoa</taxon>
        <taxon>Dictyostelia</taxon>
        <taxon>Dictyosteliales</taxon>
        <taxon>Dictyosteliaceae</taxon>
        <taxon>Dictyostelium</taxon>
    </lineage>
</organism>
<keyword evidence="4" id="KW-1185">Reference proteome</keyword>
<gene>
    <name evidence="3" type="ORF">DICPUDRAFT_77227</name>
</gene>
<dbReference type="RefSeq" id="XP_003286353.1">
    <property type="nucleotide sequence ID" value="XM_003286305.1"/>
</dbReference>
<feature type="transmembrane region" description="Helical" evidence="1">
    <location>
        <begin position="209"/>
        <end position="228"/>
    </location>
</feature>
<dbReference type="GeneID" id="10503746"/>
<sequence>MKNNIKFFIFLILLLTTTSESFLFSGKIKSVDKFSDTLKEISKSLPTNINHGFNRISLLIPELSDAFESREIDTVALKDKIISVIESTEKLMDGSINSIGKERMAVFEESKKLILILKESLVESQFQTIDYMEERFNKGIDKALKESEKWQNLTDSFLNEVGQDIHWFLEGLNIIRKIIFYCCFYHSGICLIKNVTISIKIKKNINQNIIYFVFNFSVIFFITLITIIHRKDIIVLLSIALSPLLSIFVFGSSIIPTIRPHILSKLSNSIISNIRDNNEIIIPEPAANISKEPPPLYVYSEIGDCSSHKSTRYY</sequence>
<keyword evidence="1" id="KW-0472">Membrane</keyword>
<accession>F0ZFZ6</accession>
<evidence type="ECO:0000256" key="2">
    <source>
        <dbReference type="SAM" id="SignalP"/>
    </source>
</evidence>
<dbReference type="Proteomes" id="UP000001064">
    <property type="component" value="Unassembled WGS sequence"/>
</dbReference>
<keyword evidence="1" id="KW-1133">Transmembrane helix</keyword>
<feature type="transmembrane region" description="Helical" evidence="1">
    <location>
        <begin position="234"/>
        <end position="255"/>
    </location>
</feature>
<evidence type="ECO:0000313" key="3">
    <source>
        <dbReference type="EMBL" id="EGC37150.1"/>
    </source>
</evidence>
<dbReference type="VEuPathDB" id="AmoebaDB:DICPUDRAFT_77227"/>
<feature type="signal peptide" evidence="2">
    <location>
        <begin position="1"/>
        <end position="21"/>
    </location>
</feature>
<feature type="chain" id="PRO_5003263606" evidence="2">
    <location>
        <begin position="22"/>
        <end position="314"/>
    </location>
</feature>
<evidence type="ECO:0000313" key="4">
    <source>
        <dbReference type="Proteomes" id="UP000001064"/>
    </source>
</evidence>
<proteinExistence type="predicted"/>
<protein>
    <submittedName>
        <fullName evidence="3">Uncharacterized protein</fullName>
    </submittedName>
</protein>
<evidence type="ECO:0000256" key="1">
    <source>
        <dbReference type="SAM" id="Phobius"/>
    </source>
</evidence>
<dbReference type="InParanoid" id="F0ZFZ6"/>
<reference evidence="4" key="1">
    <citation type="journal article" date="2011" name="Genome Biol.">
        <title>Comparative genomics of the social amoebae Dictyostelium discoideum and Dictyostelium purpureum.</title>
        <authorList>
            <consortium name="US DOE Joint Genome Institute (JGI-PGF)"/>
            <person name="Sucgang R."/>
            <person name="Kuo A."/>
            <person name="Tian X."/>
            <person name="Salerno W."/>
            <person name="Parikh A."/>
            <person name="Feasley C.L."/>
            <person name="Dalin E."/>
            <person name="Tu H."/>
            <person name="Huang E."/>
            <person name="Barry K."/>
            <person name="Lindquist E."/>
            <person name="Shapiro H."/>
            <person name="Bruce D."/>
            <person name="Schmutz J."/>
            <person name="Salamov A."/>
            <person name="Fey P."/>
            <person name="Gaudet P."/>
            <person name="Anjard C."/>
            <person name="Babu M.M."/>
            <person name="Basu S."/>
            <person name="Bushmanova Y."/>
            <person name="van der Wel H."/>
            <person name="Katoh-Kurasawa M."/>
            <person name="Dinh C."/>
            <person name="Coutinho P.M."/>
            <person name="Saito T."/>
            <person name="Elias M."/>
            <person name="Schaap P."/>
            <person name="Kay R.R."/>
            <person name="Henrissat B."/>
            <person name="Eichinger L."/>
            <person name="Rivero F."/>
            <person name="Putnam N.H."/>
            <person name="West C.M."/>
            <person name="Loomis W.F."/>
            <person name="Chisholm R.L."/>
            <person name="Shaulsky G."/>
            <person name="Strassmann J.E."/>
            <person name="Queller D.C."/>
            <person name="Kuspa A."/>
            <person name="Grigoriev I.V."/>
        </authorList>
    </citation>
    <scope>NUCLEOTIDE SEQUENCE [LARGE SCALE GENOMIC DNA]</scope>
    <source>
        <strain evidence="4">QSDP1</strain>
    </source>
</reference>
<dbReference type="EMBL" id="GL871007">
    <property type="protein sequence ID" value="EGC37150.1"/>
    <property type="molecule type" value="Genomic_DNA"/>
</dbReference>
<keyword evidence="2" id="KW-0732">Signal</keyword>
<dbReference type="AlphaFoldDB" id="F0ZFZ6"/>